<dbReference type="EMBL" id="QNRI01000001">
    <property type="protein sequence ID" value="RBP01492.1"/>
    <property type="molecule type" value="Genomic_DNA"/>
</dbReference>
<name>A0A366EGG1_9BACI</name>
<sequence>MTITQKKAYISDVLEWSREVERIFSIREENVRLSNWDQWIAQLEVARENNSISEEEVQQIRDRAEYYHQSLESRIENNSVKPGEHKLPLLPYDYNSLEPHISEKIMRLHHDKHHQSYVDGLNRAERALYLADNQPINYKYWLDEQAFNGSGHYLHTIFWFNMSPNGGGAPTPKYSISKQIENDFGSFANFKQQFTEAANSVQGSGWATLVWSPRTRRLAIQTLEKHQNHALADTIPLLVLDVWEHAYYLQYDNERSKYVQAWWNVVNWDDVDNRFNQSWKLKWKPF</sequence>
<dbReference type="SUPFAM" id="SSF46609">
    <property type="entry name" value="Fe,Mn superoxide dismutase (SOD), N-terminal domain"/>
    <property type="match status" value="1"/>
</dbReference>
<dbReference type="STRING" id="200904.GCA_900168775_02088"/>
<dbReference type="InterPro" id="IPR019832">
    <property type="entry name" value="Mn/Fe_SOD_C"/>
</dbReference>
<dbReference type="PANTHER" id="PTHR11404">
    <property type="entry name" value="SUPEROXIDE DISMUTASE 2"/>
    <property type="match status" value="1"/>
</dbReference>
<dbReference type="AlphaFoldDB" id="A0A366EGG1"/>
<dbReference type="InterPro" id="IPR019833">
    <property type="entry name" value="Mn/Fe_SOD_BS"/>
</dbReference>
<keyword evidence="3" id="KW-0479">Metal-binding</keyword>
<dbReference type="PROSITE" id="PS00088">
    <property type="entry name" value="SOD_MN"/>
    <property type="match status" value="1"/>
</dbReference>
<evidence type="ECO:0000259" key="5">
    <source>
        <dbReference type="Pfam" id="PF00081"/>
    </source>
</evidence>
<evidence type="ECO:0000313" key="8">
    <source>
        <dbReference type="Proteomes" id="UP000252254"/>
    </source>
</evidence>
<dbReference type="GO" id="GO:0004784">
    <property type="term" value="F:superoxide dismutase activity"/>
    <property type="evidence" value="ECO:0007669"/>
    <property type="project" value="UniProtKB-EC"/>
</dbReference>
<keyword evidence="4" id="KW-0560">Oxidoreductase</keyword>
<evidence type="ECO:0000256" key="4">
    <source>
        <dbReference type="ARBA" id="ARBA00023002"/>
    </source>
</evidence>
<dbReference type="PANTHER" id="PTHR11404:SF6">
    <property type="entry name" value="SUPEROXIDE DISMUTASE [MN], MITOCHONDRIAL"/>
    <property type="match status" value="1"/>
</dbReference>
<dbReference type="Pfam" id="PF02777">
    <property type="entry name" value="Sod_Fe_C"/>
    <property type="match status" value="1"/>
</dbReference>
<dbReference type="OrthoDB" id="9803125at2"/>
<dbReference type="InterPro" id="IPR019831">
    <property type="entry name" value="Mn/Fe_SOD_N"/>
</dbReference>
<evidence type="ECO:0000256" key="3">
    <source>
        <dbReference type="ARBA" id="ARBA00022723"/>
    </source>
</evidence>
<comment type="caution">
    <text evidence="7">The sequence shown here is derived from an EMBL/GenBank/DDBJ whole genome shotgun (WGS) entry which is preliminary data.</text>
</comment>
<dbReference type="Gene3D" id="3.55.40.20">
    <property type="entry name" value="Iron/manganese superoxide dismutase, C-terminal domain"/>
    <property type="match status" value="1"/>
</dbReference>
<dbReference type="Gene3D" id="1.10.287.990">
    <property type="entry name" value="Fe,Mn superoxide dismutase (SOD) domain"/>
    <property type="match status" value="1"/>
</dbReference>
<dbReference type="FunFam" id="3.55.40.20:FF:000004">
    <property type="entry name" value="Superoxide dismutase [Fe]"/>
    <property type="match status" value="1"/>
</dbReference>
<comment type="similarity">
    <text evidence="1">Belongs to the iron/manganese superoxide dismutase family.</text>
</comment>
<gene>
    <name evidence="7" type="ORF">DES48_101229</name>
</gene>
<organism evidence="7 8">
    <name type="scientific">Paraliobacillus ryukyuensis</name>
    <dbReference type="NCBI Taxonomy" id="200904"/>
    <lineage>
        <taxon>Bacteria</taxon>
        <taxon>Bacillati</taxon>
        <taxon>Bacillota</taxon>
        <taxon>Bacilli</taxon>
        <taxon>Bacillales</taxon>
        <taxon>Bacillaceae</taxon>
        <taxon>Paraliobacillus</taxon>
    </lineage>
</organism>
<dbReference type="InterPro" id="IPR036324">
    <property type="entry name" value="Mn/Fe_SOD_N_sf"/>
</dbReference>
<dbReference type="GO" id="GO:0046872">
    <property type="term" value="F:metal ion binding"/>
    <property type="evidence" value="ECO:0007669"/>
    <property type="project" value="UniProtKB-KW"/>
</dbReference>
<evidence type="ECO:0000313" key="7">
    <source>
        <dbReference type="EMBL" id="RBP01492.1"/>
    </source>
</evidence>
<protein>
    <recommendedName>
        <fullName evidence="2">superoxide dismutase</fullName>
        <ecNumber evidence="2">1.15.1.1</ecNumber>
    </recommendedName>
</protein>
<dbReference type="PRINTS" id="PR01703">
    <property type="entry name" value="MNSODISMTASE"/>
</dbReference>
<dbReference type="Pfam" id="PF00081">
    <property type="entry name" value="Sod_Fe_N"/>
    <property type="match status" value="1"/>
</dbReference>
<dbReference type="RefSeq" id="WP_113866156.1">
    <property type="nucleotide sequence ID" value="NZ_BAABQN010000001.1"/>
</dbReference>
<evidence type="ECO:0000256" key="1">
    <source>
        <dbReference type="ARBA" id="ARBA00008714"/>
    </source>
</evidence>
<dbReference type="EC" id="1.15.1.1" evidence="2"/>
<accession>A0A366EGG1</accession>
<proteinExistence type="inferred from homology"/>
<reference evidence="7 8" key="1">
    <citation type="submission" date="2018-06" db="EMBL/GenBank/DDBJ databases">
        <title>Genomic Encyclopedia of Type Strains, Phase IV (KMG-IV): sequencing the most valuable type-strain genomes for metagenomic binning, comparative biology and taxonomic classification.</title>
        <authorList>
            <person name="Goeker M."/>
        </authorList>
    </citation>
    <scope>NUCLEOTIDE SEQUENCE [LARGE SCALE GENOMIC DNA]</scope>
    <source>
        <strain evidence="7 8">DSM 15140</strain>
    </source>
</reference>
<dbReference type="InterPro" id="IPR036314">
    <property type="entry name" value="SOD_C_sf"/>
</dbReference>
<feature type="domain" description="Manganese/iron superoxide dismutase N-terminal" evidence="5">
    <location>
        <begin position="84"/>
        <end position="163"/>
    </location>
</feature>
<feature type="domain" description="Manganese/iron superoxide dismutase C-terminal" evidence="6">
    <location>
        <begin position="174"/>
        <end position="274"/>
    </location>
</feature>
<keyword evidence="8" id="KW-1185">Reference proteome</keyword>
<dbReference type="InterPro" id="IPR050265">
    <property type="entry name" value="Fe/Mn_Superoxide_Dismutase"/>
</dbReference>
<dbReference type="Proteomes" id="UP000252254">
    <property type="component" value="Unassembled WGS sequence"/>
</dbReference>
<evidence type="ECO:0000256" key="2">
    <source>
        <dbReference type="ARBA" id="ARBA00012682"/>
    </source>
</evidence>
<dbReference type="SUPFAM" id="SSF54719">
    <property type="entry name" value="Fe,Mn superoxide dismutase (SOD), C-terminal domain"/>
    <property type="match status" value="1"/>
</dbReference>
<evidence type="ECO:0000259" key="6">
    <source>
        <dbReference type="Pfam" id="PF02777"/>
    </source>
</evidence>
<dbReference type="InterPro" id="IPR001189">
    <property type="entry name" value="Mn/Fe_SOD"/>
</dbReference>